<keyword evidence="2" id="KW-1185">Reference proteome</keyword>
<evidence type="ECO:0000313" key="1">
    <source>
        <dbReference type="EMBL" id="CAG8784980.1"/>
    </source>
</evidence>
<gene>
    <name evidence="1" type="ORF">RPERSI_LOCUS18149</name>
</gene>
<accession>A0ACA9RAG5</accession>
<name>A0ACA9RAG5_9GLOM</name>
<protein>
    <submittedName>
        <fullName evidence="1">33272_t:CDS:1</fullName>
    </submittedName>
</protein>
<comment type="caution">
    <text evidence="1">The sequence shown here is derived from an EMBL/GenBank/DDBJ whole genome shotgun (WGS) entry which is preliminary data.</text>
</comment>
<evidence type="ECO:0000313" key="2">
    <source>
        <dbReference type="Proteomes" id="UP000789920"/>
    </source>
</evidence>
<feature type="non-terminal residue" evidence="1">
    <location>
        <position position="1"/>
    </location>
</feature>
<feature type="non-terminal residue" evidence="1">
    <location>
        <position position="264"/>
    </location>
</feature>
<dbReference type="EMBL" id="CAJVQC010047599">
    <property type="protein sequence ID" value="CAG8784980.1"/>
    <property type="molecule type" value="Genomic_DNA"/>
</dbReference>
<sequence>TGTSSITNEIVTKIDAILEKLTEENTETVSFSSINLEKFNRLLMRTGLDIIPLTFTKKRSSKDIVAYQWSNHAEIFSEQRDQILGYLNKHLNPHLPENIVVFDVSGLRDFLNIIDNPLLPFNVRGGTDLILVEESAVRGKIPIAGVHAVIELKKDVKTHHVPQVICEMISADLHVHDGIKVFGVLTDLNETWNIYWIEGKHIKTLALNNRENAMRLIGKMASENSSKVDVRGFPKIQRTKFKYMYGSPSDDIEEMDVPCDEEDE</sequence>
<proteinExistence type="predicted"/>
<reference evidence="1" key="1">
    <citation type="submission" date="2021-06" db="EMBL/GenBank/DDBJ databases">
        <authorList>
            <person name="Kallberg Y."/>
            <person name="Tangrot J."/>
            <person name="Rosling A."/>
        </authorList>
    </citation>
    <scope>NUCLEOTIDE SEQUENCE</scope>
    <source>
        <strain evidence="1">MA461A</strain>
    </source>
</reference>
<organism evidence="1 2">
    <name type="scientific">Racocetra persica</name>
    <dbReference type="NCBI Taxonomy" id="160502"/>
    <lineage>
        <taxon>Eukaryota</taxon>
        <taxon>Fungi</taxon>
        <taxon>Fungi incertae sedis</taxon>
        <taxon>Mucoromycota</taxon>
        <taxon>Glomeromycotina</taxon>
        <taxon>Glomeromycetes</taxon>
        <taxon>Diversisporales</taxon>
        <taxon>Gigasporaceae</taxon>
        <taxon>Racocetra</taxon>
    </lineage>
</organism>
<dbReference type="Proteomes" id="UP000789920">
    <property type="component" value="Unassembled WGS sequence"/>
</dbReference>